<protein>
    <recommendedName>
        <fullName evidence="3">Phage protein</fullName>
    </recommendedName>
</protein>
<evidence type="ECO:0000313" key="1">
    <source>
        <dbReference type="EMBL" id="MBT9432564.1"/>
    </source>
</evidence>
<dbReference type="Proteomes" id="UP000811282">
    <property type="component" value="Unassembled WGS sequence"/>
</dbReference>
<organism evidence="1 2">
    <name type="scientific">Candidatus Sodalis endolongispinus</name>
    <dbReference type="NCBI Taxonomy" id="2812662"/>
    <lineage>
        <taxon>Bacteria</taxon>
        <taxon>Pseudomonadati</taxon>
        <taxon>Pseudomonadota</taxon>
        <taxon>Gammaproteobacteria</taxon>
        <taxon>Enterobacterales</taxon>
        <taxon>Bruguierivoracaceae</taxon>
        <taxon>Sodalis</taxon>
    </lineage>
</organism>
<reference evidence="1 2" key="1">
    <citation type="journal article" date="2021" name="Genome Biol. Evol.">
        <title>The evolution of interdependence in a four-way mealybug symbiosis.</title>
        <authorList>
            <person name="Garber A.I."/>
            <person name="Kupper M."/>
            <person name="Laetsch D.R."/>
            <person name="Weldon S.R."/>
            <person name="Ladinsky M.S."/>
            <person name="Bjorkman P.J."/>
            <person name="McCutcheon J.P."/>
        </authorList>
    </citation>
    <scope>NUCLEOTIDE SEQUENCE [LARGE SCALE GENOMIC DNA]</scope>
    <source>
        <strain evidence="1">SOD</strain>
    </source>
</reference>
<sequence>MSDRVKHLVGDKVIACKVAPPADELDKTYIWSDRTDHYQVRLRHNPHAFGLDNLEDLAEVLDTWQKN</sequence>
<dbReference type="EMBL" id="JAFJYC010000001">
    <property type="protein sequence ID" value="MBT9432564.1"/>
    <property type="molecule type" value="Genomic_DNA"/>
</dbReference>
<proteinExistence type="predicted"/>
<keyword evidence="2" id="KW-1185">Reference proteome</keyword>
<name>A0ABS5YC19_9GAMM</name>
<accession>A0ABS5YC19</accession>
<evidence type="ECO:0008006" key="3">
    <source>
        <dbReference type="Google" id="ProtNLM"/>
    </source>
</evidence>
<gene>
    <name evidence="1" type="ORF">JZM24_11350</name>
</gene>
<dbReference type="RefSeq" id="WP_215669696.1">
    <property type="nucleotide sequence ID" value="NZ_JAFJYC010000001.1"/>
</dbReference>
<evidence type="ECO:0000313" key="2">
    <source>
        <dbReference type="Proteomes" id="UP000811282"/>
    </source>
</evidence>
<comment type="caution">
    <text evidence="1">The sequence shown here is derived from an EMBL/GenBank/DDBJ whole genome shotgun (WGS) entry which is preliminary data.</text>
</comment>